<dbReference type="EC" id="1.18.1.2" evidence="13"/>
<protein>
    <recommendedName>
        <fullName evidence="13">Ferredoxin--NADP reductase, chloroplastic</fullName>
        <shortName evidence="13">FNR</shortName>
        <ecNumber evidence="13">1.18.1.2</ecNumber>
    </recommendedName>
</protein>
<gene>
    <name evidence="16" type="ORF">R1flu_003902</name>
</gene>
<feature type="domain" description="FAD-binding FR-type" evidence="15">
    <location>
        <begin position="102"/>
        <end position="230"/>
    </location>
</feature>
<evidence type="ECO:0000256" key="10">
    <source>
        <dbReference type="ARBA" id="ARBA00022982"/>
    </source>
</evidence>
<keyword evidence="17" id="KW-1185">Reference proteome</keyword>
<evidence type="ECO:0000256" key="3">
    <source>
        <dbReference type="ARBA" id="ARBA00008312"/>
    </source>
</evidence>
<proteinExistence type="inferred from homology"/>
<comment type="catalytic activity">
    <reaction evidence="12 13">
        <text>2 reduced [2Fe-2S]-[ferredoxin] + NADP(+) + H(+) = 2 oxidized [2Fe-2S]-[ferredoxin] + NADPH</text>
        <dbReference type="Rhea" id="RHEA:20125"/>
        <dbReference type="Rhea" id="RHEA-COMP:10000"/>
        <dbReference type="Rhea" id="RHEA-COMP:10001"/>
        <dbReference type="ChEBI" id="CHEBI:15378"/>
        <dbReference type="ChEBI" id="CHEBI:33737"/>
        <dbReference type="ChEBI" id="CHEBI:33738"/>
        <dbReference type="ChEBI" id="CHEBI:57783"/>
        <dbReference type="ChEBI" id="CHEBI:58349"/>
        <dbReference type="EC" id="1.18.1.2"/>
    </reaction>
</comment>
<evidence type="ECO:0000313" key="17">
    <source>
        <dbReference type="Proteomes" id="UP001605036"/>
    </source>
</evidence>
<evidence type="ECO:0000256" key="14">
    <source>
        <dbReference type="PIRSR" id="PIRSR000361-1"/>
    </source>
</evidence>
<dbReference type="InterPro" id="IPR017938">
    <property type="entry name" value="Riboflavin_synthase-like_b-brl"/>
</dbReference>
<feature type="binding site" evidence="14">
    <location>
        <begin position="308"/>
        <end position="309"/>
    </location>
    <ligand>
        <name>NADP(+)</name>
        <dbReference type="ChEBI" id="CHEBI:58349"/>
    </ligand>
</feature>
<dbReference type="PIRSF" id="PIRSF000361">
    <property type="entry name" value="Frd-NADP+_RD"/>
    <property type="match status" value="1"/>
</dbReference>
<keyword evidence="5" id="KW-0150">Chloroplast</keyword>
<reference evidence="16 17" key="1">
    <citation type="submission" date="2024-09" db="EMBL/GenBank/DDBJ databases">
        <title>Chromosome-scale assembly of Riccia fluitans.</title>
        <authorList>
            <person name="Paukszto L."/>
            <person name="Sawicki J."/>
            <person name="Karawczyk K."/>
            <person name="Piernik-Szablinska J."/>
            <person name="Szczecinska M."/>
            <person name="Mazdziarz M."/>
        </authorList>
    </citation>
    <scope>NUCLEOTIDE SEQUENCE [LARGE SCALE GENOMIC DNA]</scope>
    <source>
        <strain evidence="16">Rf_01</strain>
        <tissue evidence="16">Aerial parts of the thallus</tissue>
    </source>
</reference>
<feature type="binding site" evidence="14">
    <location>
        <position position="385"/>
    </location>
    <ligand>
        <name>NADP(+)</name>
        <dbReference type="ChEBI" id="CHEBI:58349"/>
    </ligand>
</feature>
<dbReference type="SUPFAM" id="SSF52343">
    <property type="entry name" value="Ferredoxin reductase-like, C-terminal NADP-linked domain"/>
    <property type="match status" value="1"/>
</dbReference>
<evidence type="ECO:0000256" key="6">
    <source>
        <dbReference type="ARBA" id="ARBA00022630"/>
    </source>
</evidence>
<keyword evidence="4" id="KW-0813">Transport</keyword>
<dbReference type="InterPro" id="IPR039261">
    <property type="entry name" value="FNR_nucleotide-bd"/>
</dbReference>
<keyword evidence="11 13" id="KW-0560">Oxidoreductase</keyword>
<sequence>MAHGICLQAAPNVPSLAAVSAWSKKTCSPTSCKLKASPQLNGETRLFFSGDSSPAVFTLFPRQRIQRHRAGIVKASTAVTKVKVPLELEEAKEPPLNLWKNKAPYKGVIKSVERIVGPNATGETCHIIIDHDGNVPYWEGQSYGIIAPGENPKKPGTPNTVRLYSIASTRYGDNFDGKTASLCVRRAVYVDPETGKEDPAKKGVCSNFLCDAKPGTEVLITGPSGKVLLLPEEDPNAVHIMVATGTGIAPYRAYLRRMFMEDVPNYKFGGLAWLFLGVANTDSLLYHKEFCSYKDQYPDNFRYDLALSREQRNQKGGKMYVQDKIEEYSSELFDLLDKGAHIYFCGLRGMMPGIQDTLKRVAEEQGLNWEEKLSQLKKKKQWHVEVY</sequence>
<keyword evidence="9 13" id="KW-0521">NADP</keyword>
<keyword evidence="8 13" id="KW-0274">FAD</keyword>
<dbReference type="InterPro" id="IPR015701">
    <property type="entry name" value="FNR"/>
</dbReference>
<evidence type="ECO:0000256" key="1">
    <source>
        <dbReference type="ARBA" id="ARBA00001974"/>
    </source>
</evidence>
<dbReference type="AlphaFoldDB" id="A0ABD1YAB7"/>
<feature type="binding site" evidence="14">
    <location>
        <position position="318"/>
    </location>
    <ligand>
        <name>NADP(+)</name>
        <dbReference type="ChEBI" id="CHEBI:58349"/>
    </ligand>
</feature>
<dbReference type="InterPro" id="IPR001433">
    <property type="entry name" value="OxRdtase_FAD/NAD-bd"/>
</dbReference>
<evidence type="ECO:0000256" key="4">
    <source>
        <dbReference type="ARBA" id="ARBA00022448"/>
    </source>
</evidence>
<organism evidence="16 17">
    <name type="scientific">Riccia fluitans</name>
    <dbReference type="NCBI Taxonomy" id="41844"/>
    <lineage>
        <taxon>Eukaryota</taxon>
        <taxon>Viridiplantae</taxon>
        <taxon>Streptophyta</taxon>
        <taxon>Embryophyta</taxon>
        <taxon>Marchantiophyta</taxon>
        <taxon>Marchantiopsida</taxon>
        <taxon>Marchantiidae</taxon>
        <taxon>Marchantiales</taxon>
        <taxon>Ricciaceae</taxon>
        <taxon>Riccia</taxon>
    </lineage>
</organism>
<dbReference type="FunFam" id="3.40.50.80:FF:000008">
    <property type="entry name" value="Ferredoxin--NADP reductase, chloroplastic"/>
    <property type="match status" value="1"/>
</dbReference>
<feature type="binding site" evidence="14">
    <location>
        <position position="185"/>
    </location>
    <ligand>
        <name>NADP(+)</name>
        <dbReference type="ChEBI" id="CHEBI:58349"/>
    </ligand>
</feature>
<dbReference type="FunFam" id="2.40.30.10:FF:000048">
    <property type="entry name" value="Ferredoxin--NADP reductase, chloroplastic"/>
    <property type="match status" value="1"/>
</dbReference>
<keyword evidence="7" id="KW-0934">Plastid</keyword>
<dbReference type="CDD" id="cd06208">
    <property type="entry name" value="CYPOR_like_FNR"/>
    <property type="match status" value="1"/>
</dbReference>
<dbReference type="InterPro" id="IPR017927">
    <property type="entry name" value="FAD-bd_FR_type"/>
</dbReference>
<dbReference type="SUPFAM" id="SSF63380">
    <property type="entry name" value="Riboflavin synthase domain-like"/>
    <property type="match status" value="1"/>
</dbReference>
<dbReference type="Gene3D" id="2.40.30.10">
    <property type="entry name" value="Translation factors"/>
    <property type="match status" value="1"/>
</dbReference>
<evidence type="ECO:0000256" key="12">
    <source>
        <dbReference type="ARBA" id="ARBA00047776"/>
    </source>
</evidence>
<comment type="caution">
    <text evidence="16">The sequence shown here is derived from an EMBL/GenBank/DDBJ whole genome shotgun (WGS) entry which is preliminary data.</text>
</comment>
<dbReference type="EMBL" id="JBHFFA010000006">
    <property type="protein sequence ID" value="KAL2623697.1"/>
    <property type="molecule type" value="Genomic_DNA"/>
</dbReference>
<dbReference type="PIRSF" id="PIRSF501178">
    <property type="entry name" value="FNR-PetH"/>
    <property type="match status" value="1"/>
</dbReference>
<dbReference type="InterPro" id="IPR001709">
    <property type="entry name" value="Flavoprot_Pyr_Nucl_cyt_Rdtase"/>
</dbReference>
<comment type="subcellular location">
    <subcellularLocation>
        <location evidence="2 13">Plastid</location>
        <location evidence="2 13">Chloroplast</location>
    </subcellularLocation>
</comment>
<evidence type="ECO:0000256" key="5">
    <source>
        <dbReference type="ARBA" id="ARBA00022528"/>
    </source>
</evidence>
<evidence type="ECO:0000256" key="7">
    <source>
        <dbReference type="ARBA" id="ARBA00022640"/>
    </source>
</evidence>
<dbReference type="GO" id="GO:0009507">
    <property type="term" value="C:chloroplast"/>
    <property type="evidence" value="ECO:0007669"/>
    <property type="project" value="UniProtKB-SubCell"/>
</dbReference>
<keyword evidence="6 13" id="KW-0285">Flavoprotein</keyword>
<accession>A0ABD1YAB7</accession>
<dbReference type="Gene3D" id="3.40.50.80">
    <property type="entry name" value="Nucleotide-binding domain of ferredoxin-NADP reductase (FNR) module"/>
    <property type="match status" value="1"/>
</dbReference>
<dbReference type="GO" id="GO:0004324">
    <property type="term" value="F:ferredoxin-NADP+ reductase activity"/>
    <property type="evidence" value="ECO:0007669"/>
    <property type="project" value="UniProtKB-EC"/>
</dbReference>
<feature type="binding site" evidence="14">
    <location>
        <position position="165"/>
    </location>
    <ligand>
        <name>NADP(+)</name>
        <dbReference type="ChEBI" id="CHEBI:58349"/>
    </ligand>
</feature>
<name>A0ABD1YAB7_9MARC</name>
<evidence type="ECO:0000256" key="8">
    <source>
        <dbReference type="ARBA" id="ARBA00022827"/>
    </source>
</evidence>
<evidence type="ECO:0000256" key="9">
    <source>
        <dbReference type="ARBA" id="ARBA00022857"/>
    </source>
</evidence>
<comment type="cofactor">
    <cofactor evidence="1">
        <name>FAD</name>
        <dbReference type="ChEBI" id="CHEBI:57692"/>
    </cofactor>
</comment>
<dbReference type="Proteomes" id="UP001605036">
    <property type="component" value="Unassembled WGS sequence"/>
</dbReference>
<dbReference type="Pfam" id="PF00175">
    <property type="entry name" value="NAD_binding_1"/>
    <property type="match status" value="1"/>
</dbReference>
<comment type="similarity">
    <text evidence="3 13">Belongs to the ferredoxin--NADP reductase type 1 family.</text>
</comment>
<evidence type="ECO:0000256" key="13">
    <source>
        <dbReference type="PIRNR" id="PIRNR000361"/>
    </source>
</evidence>
<dbReference type="PANTHER" id="PTHR43314">
    <property type="match status" value="1"/>
</dbReference>
<dbReference type="InterPro" id="IPR035442">
    <property type="entry name" value="FNR_plant_Cyanobacteria"/>
</dbReference>
<evidence type="ECO:0000259" key="15">
    <source>
        <dbReference type="PROSITE" id="PS51384"/>
    </source>
</evidence>
<dbReference type="PRINTS" id="PR00371">
    <property type="entry name" value="FPNCR"/>
</dbReference>
<keyword evidence="10" id="KW-0249">Electron transport</keyword>
<evidence type="ECO:0000313" key="16">
    <source>
        <dbReference type="EMBL" id="KAL2623697.1"/>
    </source>
</evidence>
<dbReference type="PROSITE" id="PS51384">
    <property type="entry name" value="FAD_FR"/>
    <property type="match status" value="1"/>
</dbReference>
<feature type="binding site" evidence="14">
    <location>
        <begin position="346"/>
        <end position="347"/>
    </location>
    <ligand>
        <name>NADP(+)</name>
        <dbReference type="ChEBI" id="CHEBI:58349"/>
    </ligand>
</feature>
<feature type="binding site" evidence="14">
    <location>
        <position position="246"/>
    </location>
    <ligand>
        <name>NADP(+)</name>
        <dbReference type="ChEBI" id="CHEBI:58349"/>
    </ligand>
</feature>
<evidence type="ECO:0000256" key="11">
    <source>
        <dbReference type="ARBA" id="ARBA00023002"/>
    </source>
</evidence>
<evidence type="ECO:0000256" key="2">
    <source>
        <dbReference type="ARBA" id="ARBA00004229"/>
    </source>
</evidence>